<proteinExistence type="predicted"/>
<dbReference type="GeneID" id="39858570"/>
<keyword evidence="4" id="KW-1185">Reference proteome</keyword>
<protein>
    <submittedName>
        <fullName evidence="3">Uncharacterized protein</fullName>
    </submittedName>
</protein>
<dbReference type="KEGG" id="hlm:DV707_10715"/>
<evidence type="ECO:0000256" key="1">
    <source>
        <dbReference type="SAM" id="MobiDB-lite"/>
    </source>
</evidence>
<sequence length="168" mass="18465">MKKISIDTPVEDMDEESLRATFTDVLAAHEENVTEFETETTKFSELESELEAEREKTAEVSAYFAEKATAVTSLDTDLLVDRFSLEELMGMAARADEEAAAAAASASESESEFDDGEEADVDGGDDADEDVTIFAERRDRAPITDEEQAAFTDEARSRLSRIPGLTFD</sequence>
<gene>
    <name evidence="2" type="ORF">DV707_10715</name>
    <name evidence="3" type="ORF">SAMN04488133_2002</name>
</gene>
<organism evidence="3 4">
    <name type="scientific">Halobellus limi</name>
    <dbReference type="NCBI Taxonomy" id="699433"/>
    <lineage>
        <taxon>Archaea</taxon>
        <taxon>Methanobacteriati</taxon>
        <taxon>Methanobacteriota</taxon>
        <taxon>Stenosarchaea group</taxon>
        <taxon>Halobacteria</taxon>
        <taxon>Halobacteriales</taxon>
        <taxon>Haloferacaceae</taxon>
        <taxon>Halobellus</taxon>
    </lineage>
</organism>
<dbReference type="AlphaFoldDB" id="A0A1H5ZHT7"/>
<dbReference type="EMBL" id="FNVN01000002">
    <property type="protein sequence ID" value="SEG35802.1"/>
    <property type="molecule type" value="Genomic_DNA"/>
</dbReference>
<evidence type="ECO:0000313" key="4">
    <source>
        <dbReference type="Proteomes" id="UP000236740"/>
    </source>
</evidence>
<accession>A0A1H5ZHT7</accession>
<evidence type="ECO:0000313" key="2">
    <source>
        <dbReference type="EMBL" id="QCC48093.1"/>
    </source>
</evidence>
<reference evidence="2 5" key="2">
    <citation type="journal article" date="2019" name="Nat. Commun.">
        <title>A new type of DNA phosphorothioation-based antiviral system in archaea.</title>
        <authorList>
            <person name="Xiong L."/>
            <person name="Liu S."/>
            <person name="Chen S."/>
            <person name="Xiao Y."/>
            <person name="Zhu B."/>
            <person name="Gao Y."/>
            <person name="Zhang Y."/>
            <person name="Chen B."/>
            <person name="Luo J."/>
            <person name="Deng Z."/>
            <person name="Chen X."/>
            <person name="Wang L."/>
            <person name="Chen S."/>
        </authorList>
    </citation>
    <scope>NUCLEOTIDE SEQUENCE [LARGE SCALE GENOMIC DNA]</scope>
    <source>
        <strain evidence="2 5">CGMCC 1.10331</strain>
    </source>
</reference>
<feature type="region of interest" description="Disordered" evidence="1">
    <location>
        <begin position="99"/>
        <end position="168"/>
    </location>
</feature>
<dbReference type="EMBL" id="CP031311">
    <property type="protein sequence ID" value="QCC48093.1"/>
    <property type="molecule type" value="Genomic_DNA"/>
</dbReference>
<dbReference type="Proteomes" id="UP000236740">
    <property type="component" value="Unassembled WGS sequence"/>
</dbReference>
<dbReference type="OrthoDB" id="308478at2157"/>
<evidence type="ECO:0000313" key="3">
    <source>
        <dbReference type="EMBL" id="SEG35802.1"/>
    </source>
</evidence>
<evidence type="ECO:0000313" key="5">
    <source>
        <dbReference type="Proteomes" id="UP000296733"/>
    </source>
</evidence>
<dbReference type="Proteomes" id="UP000296733">
    <property type="component" value="Chromosome"/>
</dbReference>
<dbReference type="RefSeq" id="WP_103991705.1">
    <property type="nucleotide sequence ID" value="NZ_CP031311.1"/>
</dbReference>
<name>A0A1H5ZHT7_9EURY</name>
<reference evidence="3 4" key="1">
    <citation type="submission" date="2016-10" db="EMBL/GenBank/DDBJ databases">
        <authorList>
            <person name="de Groot N.N."/>
        </authorList>
    </citation>
    <scope>NUCLEOTIDE SEQUENCE [LARGE SCALE GENOMIC DNA]</scope>
    <source>
        <strain evidence="3 4">CGMCC 1.10331</strain>
    </source>
</reference>
<feature type="compositionally biased region" description="Acidic residues" evidence="1">
    <location>
        <begin position="109"/>
        <end position="131"/>
    </location>
</feature>